<gene>
    <name evidence="1" type="ORF">CEE69_08500</name>
</gene>
<organism evidence="1 2">
    <name type="scientific">Rhodopirellula bahusiensis</name>
    <dbReference type="NCBI Taxonomy" id="2014065"/>
    <lineage>
        <taxon>Bacteria</taxon>
        <taxon>Pseudomonadati</taxon>
        <taxon>Planctomycetota</taxon>
        <taxon>Planctomycetia</taxon>
        <taxon>Pirellulales</taxon>
        <taxon>Pirellulaceae</taxon>
        <taxon>Rhodopirellula</taxon>
    </lineage>
</organism>
<dbReference type="EMBL" id="NIZW01000006">
    <property type="protein sequence ID" value="PHQ35648.1"/>
    <property type="molecule type" value="Genomic_DNA"/>
</dbReference>
<evidence type="ECO:0000313" key="1">
    <source>
        <dbReference type="EMBL" id="PHQ35648.1"/>
    </source>
</evidence>
<reference evidence="1 2" key="1">
    <citation type="submission" date="2017-06" db="EMBL/GenBank/DDBJ databases">
        <title>Description of Rhodopirellula bahusiensis sp. nov.</title>
        <authorList>
            <person name="Kizina J."/>
            <person name="Harder J."/>
        </authorList>
    </citation>
    <scope>NUCLEOTIDE SEQUENCE [LARGE SCALE GENOMIC DNA]</scope>
    <source>
        <strain evidence="1 2">SWK21</strain>
    </source>
</reference>
<comment type="caution">
    <text evidence="1">The sequence shown here is derived from an EMBL/GenBank/DDBJ whole genome shotgun (WGS) entry which is preliminary data.</text>
</comment>
<dbReference type="Proteomes" id="UP000225740">
    <property type="component" value="Unassembled WGS sequence"/>
</dbReference>
<sequence>MHLPSSSKQFLGGTFGFPLRSNQAKPTFDCCGSWMSYDEFTVISFCCVVTQSPLFPISRCG</sequence>
<dbReference type="AlphaFoldDB" id="A0A2G1W9F3"/>
<proteinExistence type="predicted"/>
<keyword evidence="2" id="KW-1185">Reference proteome</keyword>
<protein>
    <submittedName>
        <fullName evidence="1">Uncharacterized protein</fullName>
    </submittedName>
</protein>
<accession>A0A2G1W9F3</accession>
<evidence type="ECO:0000313" key="2">
    <source>
        <dbReference type="Proteomes" id="UP000225740"/>
    </source>
</evidence>
<name>A0A2G1W9F3_9BACT</name>